<dbReference type="PANTHER" id="PTHR43013:SF1">
    <property type="entry name" value="GLUTAMYL-TRNA REDUCTASE"/>
    <property type="match status" value="1"/>
</dbReference>
<comment type="pathway">
    <text evidence="1 9 14">Porphyrin-containing compound metabolism; protoporphyrin-IX biosynthesis; 5-aminolevulinate from L-glutamyl-tRNA(Glu): step 1/2.</text>
</comment>
<dbReference type="eggNOG" id="COG0373">
    <property type="taxonomic scope" value="Bacteria"/>
</dbReference>
<evidence type="ECO:0000256" key="8">
    <source>
        <dbReference type="ARBA" id="ARBA00068659"/>
    </source>
</evidence>
<dbReference type="Gene3D" id="3.40.50.720">
    <property type="entry name" value="NAD(P)-binding Rossmann-like Domain"/>
    <property type="match status" value="1"/>
</dbReference>
<evidence type="ECO:0000256" key="6">
    <source>
        <dbReference type="ARBA" id="ARBA00023244"/>
    </source>
</evidence>
<dbReference type="UniPathway" id="UPA00251">
    <property type="reaction ID" value="UER00316"/>
</dbReference>
<gene>
    <name evidence="9" type="primary">hemA</name>
    <name evidence="18" type="ordered locus">Acear_0541</name>
</gene>
<dbReference type="AlphaFoldDB" id="D9QV25"/>
<reference evidence="18 19" key="1">
    <citation type="journal article" date="2010" name="Stand. Genomic Sci.">
        <title>Complete genome sequence of Acetohalobium arabaticum type strain (Z-7288).</title>
        <authorList>
            <person name="Sikorski J."/>
            <person name="Lapidus A."/>
            <person name="Chertkov O."/>
            <person name="Lucas S."/>
            <person name="Copeland A."/>
            <person name="Glavina Del Rio T."/>
            <person name="Nolan M."/>
            <person name="Tice H."/>
            <person name="Cheng J.F."/>
            <person name="Han C."/>
            <person name="Brambilla E."/>
            <person name="Pitluck S."/>
            <person name="Liolios K."/>
            <person name="Ivanova N."/>
            <person name="Mavromatis K."/>
            <person name="Mikhailova N."/>
            <person name="Pati A."/>
            <person name="Bruce D."/>
            <person name="Detter C."/>
            <person name="Tapia R."/>
            <person name="Goodwin L."/>
            <person name="Chen A."/>
            <person name="Palaniappan K."/>
            <person name="Land M."/>
            <person name="Hauser L."/>
            <person name="Chang Y.J."/>
            <person name="Jeffries C.D."/>
            <person name="Rohde M."/>
            <person name="Goker M."/>
            <person name="Spring S."/>
            <person name="Woyke T."/>
            <person name="Bristow J."/>
            <person name="Eisen J.A."/>
            <person name="Markowitz V."/>
            <person name="Hugenholtz P."/>
            <person name="Kyrpides N.C."/>
            <person name="Klenk H.P."/>
        </authorList>
    </citation>
    <scope>NUCLEOTIDE SEQUENCE [LARGE SCALE GENOMIC DNA]</scope>
    <source>
        <strain evidence="19">ATCC 49924 / DSM 5501 / Z-7288</strain>
    </source>
</reference>
<dbReference type="Pfam" id="PF05201">
    <property type="entry name" value="GlutR_N"/>
    <property type="match status" value="1"/>
</dbReference>
<dbReference type="InterPro" id="IPR015896">
    <property type="entry name" value="4pyrrol_synth_GluRdtase_dimer"/>
</dbReference>
<dbReference type="InterPro" id="IPR006151">
    <property type="entry name" value="Shikm_DH/Glu-tRNA_Rdtase"/>
</dbReference>
<dbReference type="HAMAP" id="MF_00087">
    <property type="entry name" value="Glu_tRNA_reductase"/>
    <property type="match status" value="1"/>
</dbReference>
<evidence type="ECO:0000256" key="3">
    <source>
        <dbReference type="ARBA" id="ARBA00012970"/>
    </source>
</evidence>
<comment type="miscellaneous">
    <text evidence="9">During catalysis, the active site Cys acts as a nucleophile attacking the alpha-carbonyl group of tRNA-bound glutamate with the formation of a thioester intermediate between enzyme and glutamate, and the concomitant release of tRNA(Glu). The thioester intermediate is finally reduced by direct hydride transfer from NADPH, to form the product GSA.</text>
</comment>
<dbReference type="GO" id="GO:0008883">
    <property type="term" value="F:glutamyl-tRNA reductase activity"/>
    <property type="evidence" value="ECO:0007669"/>
    <property type="project" value="UniProtKB-UniRule"/>
</dbReference>
<dbReference type="Gene3D" id="3.30.460.30">
    <property type="entry name" value="Glutamyl-tRNA reductase, N-terminal domain"/>
    <property type="match status" value="1"/>
</dbReference>
<dbReference type="Pfam" id="PF00745">
    <property type="entry name" value="GlutR_dimer"/>
    <property type="match status" value="1"/>
</dbReference>
<feature type="site" description="Important for activity" evidence="9 13">
    <location>
        <position position="99"/>
    </location>
</feature>
<evidence type="ECO:0000259" key="15">
    <source>
        <dbReference type="Pfam" id="PF00745"/>
    </source>
</evidence>
<evidence type="ECO:0000256" key="7">
    <source>
        <dbReference type="ARBA" id="ARBA00047464"/>
    </source>
</evidence>
<evidence type="ECO:0000259" key="17">
    <source>
        <dbReference type="Pfam" id="PF05201"/>
    </source>
</evidence>
<keyword evidence="6 9" id="KW-0627">Porphyrin biosynthesis</keyword>
<evidence type="ECO:0000256" key="1">
    <source>
        <dbReference type="ARBA" id="ARBA00005059"/>
    </source>
</evidence>
<proteinExistence type="inferred from homology"/>
<feature type="domain" description="Tetrapyrrole biosynthesis glutamyl-tRNA reductase dimerisation" evidence="15">
    <location>
        <begin position="321"/>
        <end position="419"/>
    </location>
</feature>
<evidence type="ECO:0000256" key="5">
    <source>
        <dbReference type="ARBA" id="ARBA00023002"/>
    </source>
</evidence>
<keyword evidence="19" id="KW-1185">Reference proteome</keyword>
<dbReference type="InterPro" id="IPR018214">
    <property type="entry name" value="GluRdtase_CS"/>
</dbReference>
<sequence length="427" mass="48588">MTIVAMGLNHKTAPVEIREQISFTSQEKEDALNIIGNQNKISEGILLATCNRTEVYVISSNQETGIEFILELLSQFSTLDQSELSEYLYTYSDLDAVTHLYKVASGLDSMVLGEEQILGQIKEAFELAKDQDTIDTILHHLFTEALKVGKRARSETSINDNAASVSYAAVELANKIFGSLDRKRVLILGTGEMSKLTLKNLVDHGVEDIVVANRTFSKAQNLALEFDGQAIRWKEIEDWLNQIDIVISSTAAPHYVIRYDMIEKILPNRDHKPLFFIDIAVPRDIEPEIHNLPNVYAYNIDDLESVVNANLKEREKAIKFVKRIIKQEVTAFDKWRNSRNAVPIIKSLRKQAEEIRQEELQRAFAKLDDIGEEEKNIVKSLTHKIVNKLLHNPTVQVKEFANIEESQLYLEAVSELFCLNSKENEQM</sequence>
<evidence type="ECO:0000256" key="10">
    <source>
        <dbReference type="PIRSR" id="PIRSR000445-1"/>
    </source>
</evidence>
<dbReference type="SUPFAM" id="SSF69742">
    <property type="entry name" value="Glutamyl tRNA-reductase catalytic, N-terminal domain"/>
    <property type="match status" value="1"/>
</dbReference>
<feature type="domain" description="Quinate/shikimate 5-dehydrogenase/glutamyl-tRNA reductase" evidence="16">
    <location>
        <begin position="171"/>
        <end position="306"/>
    </location>
</feature>
<dbReference type="OrthoDB" id="110209at2"/>
<dbReference type="HOGENOM" id="CLU_035113_2_2_9"/>
<dbReference type="FunFam" id="3.30.460.30:FF:000001">
    <property type="entry name" value="Glutamyl-tRNA reductase"/>
    <property type="match status" value="1"/>
</dbReference>
<dbReference type="PROSITE" id="PS00747">
    <property type="entry name" value="GLUTR"/>
    <property type="match status" value="1"/>
</dbReference>
<keyword evidence="5 9" id="KW-0560">Oxidoreductase</keyword>
<feature type="domain" description="Glutamyl-tRNA reductase N-terminal" evidence="17">
    <location>
        <begin position="7"/>
        <end position="156"/>
    </location>
</feature>
<comment type="catalytic activity">
    <reaction evidence="7 9 14">
        <text>(S)-4-amino-5-oxopentanoate + tRNA(Glu) + NADP(+) = L-glutamyl-tRNA(Glu) + NADPH + H(+)</text>
        <dbReference type="Rhea" id="RHEA:12344"/>
        <dbReference type="Rhea" id="RHEA-COMP:9663"/>
        <dbReference type="Rhea" id="RHEA-COMP:9680"/>
        <dbReference type="ChEBI" id="CHEBI:15378"/>
        <dbReference type="ChEBI" id="CHEBI:57501"/>
        <dbReference type="ChEBI" id="CHEBI:57783"/>
        <dbReference type="ChEBI" id="CHEBI:58349"/>
        <dbReference type="ChEBI" id="CHEBI:78442"/>
        <dbReference type="ChEBI" id="CHEBI:78520"/>
        <dbReference type="EC" id="1.2.1.70"/>
    </reaction>
</comment>
<evidence type="ECO:0000259" key="16">
    <source>
        <dbReference type="Pfam" id="PF01488"/>
    </source>
</evidence>
<evidence type="ECO:0000256" key="14">
    <source>
        <dbReference type="RuleBase" id="RU000584"/>
    </source>
</evidence>
<dbReference type="EC" id="1.2.1.70" evidence="3 9"/>
<dbReference type="SUPFAM" id="SSF69075">
    <property type="entry name" value="Glutamyl tRNA-reductase dimerization domain"/>
    <property type="match status" value="1"/>
</dbReference>
<dbReference type="InterPro" id="IPR036291">
    <property type="entry name" value="NAD(P)-bd_dom_sf"/>
</dbReference>
<dbReference type="NCBIfam" id="NF000744">
    <property type="entry name" value="PRK00045.1-3"/>
    <property type="match status" value="1"/>
</dbReference>
<dbReference type="KEGG" id="aar:Acear_0541"/>
<evidence type="ECO:0000313" key="19">
    <source>
        <dbReference type="Proteomes" id="UP000001661"/>
    </source>
</evidence>
<evidence type="ECO:0000256" key="4">
    <source>
        <dbReference type="ARBA" id="ARBA00022857"/>
    </source>
</evidence>
<dbReference type="NCBIfam" id="TIGR01035">
    <property type="entry name" value="hemA"/>
    <property type="match status" value="1"/>
</dbReference>
<comment type="subunit">
    <text evidence="9">Homodimer.</text>
</comment>
<dbReference type="SUPFAM" id="SSF51735">
    <property type="entry name" value="NAD(P)-binding Rossmann-fold domains"/>
    <property type="match status" value="1"/>
</dbReference>
<dbReference type="InterPro" id="IPR015895">
    <property type="entry name" value="4pyrrol_synth_GluRdtase_N"/>
</dbReference>
<dbReference type="STRING" id="574087.Acear_0541"/>
<evidence type="ECO:0000256" key="12">
    <source>
        <dbReference type="PIRSR" id="PIRSR000445-3"/>
    </source>
</evidence>
<feature type="binding site" evidence="9 11">
    <location>
        <begin position="49"/>
        <end position="52"/>
    </location>
    <ligand>
        <name>substrate</name>
    </ligand>
</feature>
<dbReference type="RefSeq" id="WP_013277530.1">
    <property type="nucleotide sequence ID" value="NC_014378.1"/>
</dbReference>
<protein>
    <recommendedName>
        <fullName evidence="8 9">Glutamyl-tRNA reductase</fullName>
        <shortName evidence="9">GluTR</shortName>
        <ecNumber evidence="3 9">1.2.1.70</ecNumber>
    </recommendedName>
</protein>
<dbReference type="InterPro" id="IPR036453">
    <property type="entry name" value="GluRdtase_dimer_dom_sf"/>
</dbReference>
<dbReference type="GO" id="GO:0019353">
    <property type="term" value="P:protoporphyrinogen IX biosynthetic process from glutamate"/>
    <property type="evidence" value="ECO:0007669"/>
    <property type="project" value="TreeGrafter"/>
</dbReference>
<comment type="domain">
    <text evidence="9">Possesses an unusual extended V-shaped dimeric structure with each monomer consisting of three distinct domains arranged along a curved 'spinal' alpha-helix. The N-terminal catalytic domain specifically recognizes the glutamate moiety of the substrate. The second domain is the NADPH-binding domain, and the third C-terminal domain is responsible for dimerization.</text>
</comment>
<feature type="binding site" evidence="9 12">
    <location>
        <begin position="189"/>
        <end position="194"/>
    </location>
    <ligand>
        <name>NADP(+)</name>
        <dbReference type="ChEBI" id="CHEBI:58349"/>
    </ligand>
</feature>
<organism evidence="18 19">
    <name type="scientific">Acetohalobium arabaticum (strain ATCC 49924 / DSM 5501 / Z-7288)</name>
    <dbReference type="NCBI Taxonomy" id="574087"/>
    <lineage>
        <taxon>Bacteria</taxon>
        <taxon>Bacillati</taxon>
        <taxon>Bacillota</taxon>
        <taxon>Clostridia</taxon>
        <taxon>Halanaerobiales</taxon>
        <taxon>Halobacteroidaceae</taxon>
        <taxon>Acetohalobium</taxon>
    </lineage>
</organism>
<dbReference type="Pfam" id="PF01488">
    <property type="entry name" value="Shikimate_DH"/>
    <property type="match status" value="1"/>
</dbReference>
<feature type="binding site" evidence="9 11">
    <location>
        <begin position="114"/>
        <end position="116"/>
    </location>
    <ligand>
        <name>substrate</name>
    </ligand>
</feature>
<evidence type="ECO:0000256" key="9">
    <source>
        <dbReference type="HAMAP-Rule" id="MF_00087"/>
    </source>
</evidence>
<feature type="binding site" evidence="9 11">
    <location>
        <position position="120"/>
    </location>
    <ligand>
        <name>substrate</name>
    </ligand>
</feature>
<accession>D9QV25</accession>
<dbReference type="PIRSF" id="PIRSF000445">
    <property type="entry name" value="4pyrrol_synth_GluRdtase"/>
    <property type="match status" value="1"/>
</dbReference>
<dbReference type="CDD" id="cd05213">
    <property type="entry name" value="NAD_bind_Glutamyl_tRNA_reduct"/>
    <property type="match status" value="1"/>
</dbReference>
<feature type="active site" description="Nucleophile" evidence="9 10">
    <location>
        <position position="50"/>
    </location>
</feature>
<dbReference type="PANTHER" id="PTHR43013">
    <property type="entry name" value="GLUTAMYL-TRNA REDUCTASE"/>
    <property type="match status" value="1"/>
</dbReference>
<dbReference type="FunFam" id="3.40.50.720:FF:000031">
    <property type="entry name" value="Glutamyl-tRNA reductase"/>
    <property type="match status" value="1"/>
</dbReference>
<name>D9QV25_ACEAZ</name>
<evidence type="ECO:0000256" key="2">
    <source>
        <dbReference type="ARBA" id="ARBA00005916"/>
    </source>
</evidence>
<feature type="binding site" evidence="9 11">
    <location>
        <position position="109"/>
    </location>
    <ligand>
        <name>substrate</name>
    </ligand>
</feature>
<dbReference type="Proteomes" id="UP000001661">
    <property type="component" value="Chromosome"/>
</dbReference>
<comment type="function">
    <text evidence="9">Catalyzes the NADPH-dependent reduction of glutamyl-tRNA(Glu) to glutamate 1-semialdehyde (GSA).</text>
</comment>
<dbReference type="InterPro" id="IPR000343">
    <property type="entry name" value="4pyrrol_synth_GluRdtase"/>
</dbReference>
<dbReference type="GO" id="GO:0050661">
    <property type="term" value="F:NADP binding"/>
    <property type="evidence" value="ECO:0007669"/>
    <property type="project" value="InterPro"/>
</dbReference>
<keyword evidence="4 9" id="KW-0521">NADP</keyword>
<dbReference type="EMBL" id="CP002105">
    <property type="protein sequence ID" value="ADL12084.1"/>
    <property type="molecule type" value="Genomic_DNA"/>
</dbReference>
<evidence type="ECO:0000256" key="11">
    <source>
        <dbReference type="PIRSR" id="PIRSR000445-2"/>
    </source>
</evidence>
<evidence type="ECO:0000256" key="13">
    <source>
        <dbReference type="PIRSR" id="PIRSR000445-4"/>
    </source>
</evidence>
<dbReference type="InterPro" id="IPR036343">
    <property type="entry name" value="GluRdtase_N_sf"/>
</dbReference>
<comment type="similarity">
    <text evidence="2 9 14">Belongs to the glutamyl-tRNA reductase family.</text>
</comment>
<evidence type="ECO:0000313" key="18">
    <source>
        <dbReference type="EMBL" id="ADL12084.1"/>
    </source>
</evidence>